<feature type="compositionally biased region" description="Basic and acidic residues" evidence="1">
    <location>
        <begin position="424"/>
        <end position="501"/>
    </location>
</feature>
<dbReference type="PANTHER" id="PTHR13992:SF39">
    <property type="entry name" value="SMRTER, ISOFORM G"/>
    <property type="match status" value="1"/>
</dbReference>
<protein>
    <submittedName>
        <fullName evidence="3">DNA-binding protein snt1</fullName>
    </submittedName>
</protein>
<feature type="compositionally biased region" description="Basic residues" evidence="1">
    <location>
        <begin position="1833"/>
        <end position="1842"/>
    </location>
</feature>
<feature type="region of interest" description="Disordered" evidence="1">
    <location>
        <begin position="1649"/>
        <end position="1729"/>
    </location>
</feature>
<feature type="compositionally biased region" description="Low complexity" evidence="1">
    <location>
        <begin position="1088"/>
        <end position="1098"/>
    </location>
</feature>
<feature type="region of interest" description="Disordered" evidence="1">
    <location>
        <begin position="1155"/>
        <end position="1201"/>
    </location>
</feature>
<feature type="region of interest" description="Disordered" evidence="1">
    <location>
        <begin position="2437"/>
        <end position="2537"/>
    </location>
</feature>
<sequence length="2537" mass="281888">MFPQGNYSRSGSNSGQITESGGPPPPPPGAPEPKRISSDFGISRTPRGHSRHHTSRIHTEYGPGAHESRGMGVVSPSHSNSGSSDSYGHGRGAYRRGGGEYNGGDGRHLPAGPPSGYPSSRNISPTGLGDRFDDLRPRGRWYEPESGPEGDNYVYERPSSRGWHHKYHRGHNDPRGRFRDRSSFRGRDRQRVSRGHGRFSPPHHHRGHESVDVEYQQRGHSSTEGHEPLVPGGEFRDRSRPRENYRYRDSYGKHPNPYKPHLNDDPYRQSHHREGSVKDGSRRNSDHYPHKYREEVSSRLEKGYIDPHMDRRDSGESPRYRRDRYSNSQNEAEPAYNLEEGELCLSSRSSESRRERRYRSPLNIDSRMPSTDKRVVSSSTFKSSRPNSPPGSPSIASRHTHPSPSPVSPQPEDKPKKGAQPVLKPDESNKTIPEKINIKDVSKKDEIKKGLHKLDKPKRREEYSDHIEKCQKINDERKERKEEMVAEEVKESAKTNKDDTPPTKVLTKPPQPPPGDYLLQNKAEESGTVDELQPLSPQKEEIVMRISEIDDEIVQCVRELKQLSPNPSDDEDSNESKGENSNKHAVETTSKSDTPPLEIDTSSTYTDKSSSLGFGFDCDAEEENVDSIKKLASEICSKNQALANLSHVELATPFLSAFPTFVPGIYPEPQNWPFWKESQESYNSLKSVFANLLGDMKHKMNDKSERLKDDYKVHYIKWRRHVEKLEKEQAAREQARIVSMSKAQSRRKGDESPYDFSLEAELEPVSLNARWSGQPLSGVANDLYTSDAVRSEAELIEVIQRLQYDELRNPDIRSRRTTATIPDMVLDPQEREALRFVNDNHKVEDPLTFYHVRVPQAPPNHQSRSALIYKIKSRRNSKESRGLSPELELPDFGPVFSNNGDTDHIWTCDEKDIFVREYLLYPKQFEKIAMSLPHKSARDCVLFYYRNKKPLGLKFLLQKQARKARRGRKVSAKKRKERIKERKENEKRAKDAQVRRNREPSLGADCADGVGADNDGDDIDTNGPDDLAASDEETFLSHGRGNALLRSIIAANRQHKQQVLPYLSGAGIPHVSADSRHSPDYDDDEESGSPSTTSTKKTAMQRTDSRDPLYLTRRQLQAISRKADNEDASVNVTAYPSENEEGEVIEQDLQLEEIAPPPTKPAIPTVCSRSPSLQPDNESHDGASPLRDAKKPAGLRRREELVLSESGEWDRMAPQITESTTEDSVPPEDAHDIYVASSRPLTAPYNRQIFSPSAMPPNTGGLNNSKNETSSGLKTSTSAKSSGLTKDKSGVKPPAAHLRIDTNSDIPKEMVEIMIGADQTEYVGAAKWKREEREKAIKEFIRCGPDFAEASRTIRTKTASQCRYFYNKFVCTNGKPLANIIMEVRGMGSKGLASLPFTAGILDKSSKFENSESANPAIDTPMTAHPSLDSKAETPKEQQPEQSAETATVIAAGTIVAGSSTQNKPSSQGVAATSISVGIQKQGQKRGAGRGRRVSSENIRLFNTNSMRGKRKAMLSRRSSSAEPDSLTKGEKQTDMSDVYPSKRRKSNQNIETIPEKEPPPAVPATTTVTAAPLPIVANNDESSEEEEPLVAQMSQGVVPGFKQILSSQPDIPDPHSRLRELAQAKPEQLNPTAVANISKLVLPPQTAKEKHASGKALVDETPIPKSSPKEAGEIVETPPKSAFLNYREPETTKSLEHKPKASVESSSPAVDALPIPTTLPHTTSKGAPKKSFSSYWSVHEKSIFQHYFTLLGPNWENMSKVIRTKTSTQVRNYYNAHRDRLGLEQLLKEYEDQKTKGLLPDPNEVIAAKLSRETSPAVTNMGTGESGEPIKKEKRGRKRKSQAATALPPPQVAVPASAVPPTPTKQTAAVVPIQEMSLDQAARLATARAQQSRIAAAASLVLPKTPTLASSAGGAATKTLTVPMASLVTSHNTIPQETVQKQPQVEKHHQPPQVEESKPHSRPSGLKIDALLNSTPTPSSDMEPPENWPTRSPRRERSETIEPTPPPLPHIQAQLESQPSSSRPDSSLESEKTGLAALALASMMERKPPTSAVKQHGLGETLQQPQAVVHPYIEVINTKAEIQVSPRRRTSSITNAPTLPKHDQMPTYHHYGHEHQPQGTQQTSMPMASRPYTSHHYDRPEMRDAHVSQQPGMVPGYYPPASDSVHQPTPRSLSTSVAVTNQPYARSVEPSPVYNDAKIHYHTQPPQQVQQPQQPPSQQYYHPSPASQHQMQPQPHSRHQHPSTTIPASTYKSSPPLATTPRLGRPSTVSPTHTNIPSLPPIQQRIATPAPMHSHHPPQTRLPPMAIHQSPPPPSLSQQQQPTTAQVTTSQHQYHHIHHQQQPPPPPPPQEVVDARYSSYQQYQPPSSTPPVSGHSHPRHLAHAATVVGQIQPPGLQNPPQAMQPRRSSASALGAASVGSTSNAVSYYYEQPQGQYSQPLQQQQQQPVIGHTRTHTQYSPHTGMIPSRPPSRDVGPQDPAQRFVQHPASMASTNAEVRPPQPSPAHHYPHYTRHPQHYQPQHLHPHHPPQPPPHGR</sequence>
<evidence type="ECO:0000259" key="2">
    <source>
        <dbReference type="PROSITE" id="PS51293"/>
    </source>
</evidence>
<dbReference type="GO" id="GO:0003677">
    <property type="term" value="F:DNA binding"/>
    <property type="evidence" value="ECO:0007669"/>
    <property type="project" value="UniProtKB-KW"/>
</dbReference>
<reference evidence="3" key="1">
    <citation type="submission" date="2022-07" db="EMBL/GenBank/DDBJ databases">
        <title>Phylogenomic reconstructions and comparative analyses of Kickxellomycotina fungi.</title>
        <authorList>
            <person name="Reynolds N.K."/>
            <person name="Stajich J.E."/>
            <person name="Barry K."/>
            <person name="Grigoriev I.V."/>
            <person name="Crous P."/>
            <person name="Smith M.E."/>
        </authorList>
    </citation>
    <scope>NUCLEOTIDE SEQUENCE</scope>
    <source>
        <strain evidence="3">NBRC 100468</strain>
    </source>
</reference>
<feature type="domain" description="SANT" evidence="2">
    <location>
        <begin position="901"/>
        <end position="952"/>
    </location>
</feature>
<feature type="compositionally biased region" description="Low complexity" evidence="1">
    <location>
        <begin position="2016"/>
        <end position="2028"/>
    </location>
</feature>
<feature type="compositionally biased region" description="Basic residues" evidence="1">
    <location>
        <begin position="1483"/>
        <end position="1493"/>
    </location>
</feature>
<dbReference type="InterPro" id="IPR051571">
    <property type="entry name" value="N-CoR_corepressor"/>
</dbReference>
<feature type="compositionally biased region" description="Basic and acidic residues" evidence="1">
    <location>
        <begin position="2136"/>
        <end position="2147"/>
    </location>
</feature>
<feature type="compositionally biased region" description="Basic residues" evidence="1">
    <location>
        <begin position="46"/>
        <end position="56"/>
    </location>
</feature>
<feature type="compositionally biased region" description="Polar residues" evidence="1">
    <location>
        <begin position="1260"/>
        <end position="1284"/>
    </location>
</feature>
<dbReference type="OrthoDB" id="10258692at2759"/>
<dbReference type="CDD" id="cd00167">
    <property type="entry name" value="SANT"/>
    <property type="match status" value="2"/>
</dbReference>
<dbReference type="GO" id="GO:0006357">
    <property type="term" value="P:regulation of transcription by RNA polymerase II"/>
    <property type="evidence" value="ECO:0007669"/>
    <property type="project" value="TreeGrafter"/>
</dbReference>
<feature type="compositionally biased region" description="Basic and acidic residues" evidence="1">
    <location>
        <begin position="978"/>
        <end position="999"/>
    </location>
</feature>
<feature type="compositionally biased region" description="Basic and acidic residues" evidence="1">
    <location>
        <begin position="1428"/>
        <end position="1439"/>
    </location>
</feature>
<feature type="compositionally biased region" description="Low complexity" evidence="1">
    <location>
        <begin position="2437"/>
        <end position="2448"/>
    </location>
</feature>
<feature type="compositionally biased region" description="Low complexity" evidence="1">
    <location>
        <begin position="72"/>
        <end position="87"/>
    </location>
</feature>
<dbReference type="Gene3D" id="1.20.58.1880">
    <property type="match status" value="2"/>
</dbReference>
<feature type="compositionally biased region" description="Low complexity" evidence="1">
    <location>
        <begin position="1564"/>
        <end position="1573"/>
    </location>
</feature>
<dbReference type="PANTHER" id="PTHR13992">
    <property type="entry name" value="NUCLEAR RECEPTOR CO-REPRESSOR RELATED NCOR"/>
    <property type="match status" value="1"/>
</dbReference>
<feature type="compositionally biased region" description="Low complexity" evidence="1">
    <location>
        <begin position="2317"/>
        <end position="2333"/>
    </location>
</feature>
<feature type="region of interest" description="Disordered" evidence="1">
    <location>
        <begin position="1458"/>
        <end position="1592"/>
    </location>
</feature>
<feature type="region of interest" description="Disordered" evidence="1">
    <location>
        <begin position="1247"/>
        <end position="1296"/>
    </location>
</feature>
<feature type="region of interest" description="Disordered" evidence="1">
    <location>
        <begin position="561"/>
        <end position="608"/>
    </location>
</feature>
<feature type="compositionally biased region" description="Basic residues" evidence="1">
    <location>
        <begin position="2508"/>
        <end position="2517"/>
    </location>
</feature>
<feature type="region of interest" description="Disordered" evidence="1">
    <location>
        <begin position="2205"/>
        <end position="2354"/>
    </location>
</feature>
<feature type="compositionally biased region" description="Basic and acidic residues" evidence="1">
    <location>
        <begin position="261"/>
        <end position="325"/>
    </location>
</feature>
<feature type="compositionally biased region" description="Polar residues" evidence="1">
    <location>
        <begin position="1167"/>
        <end position="1176"/>
    </location>
</feature>
<feature type="compositionally biased region" description="Basic and acidic residues" evidence="1">
    <location>
        <begin position="1945"/>
        <end position="1960"/>
    </location>
</feature>
<feature type="compositionally biased region" description="Gly residues" evidence="1">
    <location>
        <begin position="89"/>
        <end position="104"/>
    </location>
</feature>
<dbReference type="GO" id="GO:0000785">
    <property type="term" value="C:chromatin"/>
    <property type="evidence" value="ECO:0007669"/>
    <property type="project" value="TreeGrafter"/>
</dbReference>
<dbReference type="InterPro" id="IPR001005">
    <property type="entry name" value="SANT/Myb"/>
</dbReference>
<feature type="compositionally biased region" description="Polar residues" evidence="1">
    <location>
        <begin position="1496"/>
        <end position="1507"/>
    </location>
</feature>
<feature type="compositionally biased region" description="Basic and acidic residues" evidence="1">
    <location>
        <begin position="1688"/>
        <end position="1702"/>
    </location>
</feature>
<comment type="caution">
    <text evidence="3">The sequence shown here is derived from an EMBL/GenBank/DDBJ whole genome shotgun (WGS) entry which is preliminary data.</text>
</comment>
<feature type="compositionally biased region" description="Basic and acidic residues" evidence="1">
    <location>
        <begin position="1526"/>
        <end position="1535"/>
    </location>
</feature>
<proteinExistence type="predicted"/>
<dbReference type="GO" id="GO:0032991">
    <property type="term" value="C:protein-containing complex"/>
    <property type="evidence" value="ECO:0007669"/>
    <property type="project" value="UniProtKB-ARBA"/>
</dbReference>
<feature type="region of interest" description="Disordered" evidence="1">
    <location>
        <begin position="2361"/>
        <end position="2380"/>
    </location>
</feature>
<feature type="compositionally biased region" description="Basic and acidic residues" evidence="1">
    <location>
        <begin position="170"/>
        <end position="191"/>
    </location>
</feature>
<dbReference type="InterPro" id="IPR017884">
    <property type="entry name" value="SANT_dom"/>
</dbReference>
<dbReference type="Gene3D" id="1.10.10.60">
    <property type="entry name" value="Homeodomain-like"/>
    <property type="match status" value="1"/>
</dbReference>
<feature type="region of interest" description="Disordered" evidence="1">
    <location>
        <begin position="1070"/>
        <end position="1110"/>
    </location>
</feature>
<dbReference type="SMART" id="SM00717">
    <property type="entry name" value="SANT"/>
    <property type="match status" value="3"/>
</dbReference>
<feature type="compositionally biased region" description="Polar residues" evidence="1">
    <location>
        <begin position="2243"/>
        <end position="2258"/>
    </location>
</feature>
<dbReference type="GO" id="GO:0005654">
    <property type="term" value="C:nucleoplasm"/>
    <property type="evidence" value="ECO:0007669"/>
    <property type="project" value="UniProtKB-ARBA"/>
</dbReference>
<gene>
    <name evidence="3" type="primary">SNT1</name>
    <name evidence="3" type="ORF">H4219_001219</name>
</gene>
<accession>A0A9W8A7B6</accession>
<dbReference type="EMBL" id="JANBPU010000011">
    <property type="protein sequence ID" value="KAJ1920660.1"/>
    <property type="molecule type" value="Genomic_DNA"/>
</dbReference>
<feature type="compositionally biased region" description="Low complexity" evidence="1">
    <location>
        <begin position="2205"/>
        <end position="2229"/>
    </location>
</feature>
<feature type="compositionally biased region" description="Polar residues" evidence="1">
    <location>
        <begin position="2268"/>
        <end position="2278"/>
    </location>
</feature>
<feature type="compositionally biased region" description="Polar residues" evidence="1">
    <location>
        <begin position="1814"/>
        <end position="1824"/>
    </location>
</feature>
<feature type="region of interest" description="Disordered" evidence="1">
    <location>
        <begin position="2392"/>
        <end position="2416"/>
    </location>
</feature>
<feature type="compositionally biased region" description="Basic and acidic residues" evidence="1">
    <location>
        <begin position="234"/>
        <end position="252"/>
    </location>
</feature>
<feature type="compositionally biased region" description="Polar residues" evidence="1">
    <location>
        <begin position="2118"/>
        <end position="2127"/>
    </location>
</feature>
<feature type="region of interest" description="Disordered" evidence="1">
    <location>
        <begin position="1408"/>
        <end position="1446"/>
    </location>
</feature>
<feature type="compositionally biased region" description="Basic and acidic residues" evidence="1">
    <location>
        <begin position="574"/>
        <end position="586"/>
    </location>
</feature>
<evidence type="ECO:0000313" key="4">
    <source>
        <dbReference type="Proteomes" id="UP001150538"/>
    </source>
</evidence>
<name>A0A9W8A7B6_9FUNG</name>
<keyword evidence="4" id="KW-1185">Reference proteome</keyword>
<feature type="compositionally biased region" description="Basic residues" evidence="1">
    <location>
        <begin position="192"/>
        <end position="207"/>
    </location>
</feature>
<feature type="region of interest" description="Disordered" evidence="1">
    <location>
        <begin position="1938"/>
        <end position="2032"/>
    </location>
</feature>
<feature type="compositionally biased region" description="Low complexity" evidence="1">
    <location>
        <begin position="1003"/>
        <end position="1013"/>
    </location>
</feature>
<feature type="compositionally biased region" description="Basic and acidic residues" evidence="1">
    <location>
        <begin position="208"/>
        <end position="227"/>
    </location>
</feature>
<feature type="compositionally biased region" description="Polar residues" evidence="1">
    <location>
        <begin position="1459"/>
        <end position="1479"/>
    </location>
</feature>
<feature type="compositionally biased region" description="Polar residues" evidence="1">
    <location>
        <begin position="1720"/>
        <end position="1729"/>
    </location>
</feature>
<feature type="compositionally biased region" description="Basic residues" evidence="1">
    <location>
        <begin position="964"/>
        <end position="977"/>
    </location>
</feature>
<organism evidence="3 4">
    <name type="scientific">Mycoemilia scoparia</name>
    <dbReference type="NCBI Taxonomy" id="417184"/>
    <lineage>
        <taxon>Eukaryota</taxon>
        <taxon>Fungi</taxon>
        <taxon>Fungi incertae sedis</taxon>
        <taxon>Zoopagomycota</taxon>
        <taxon>Kickxellomycotina</taxon>
        <taxon>Kickxellomycetes</taxon>
        <taxon>Kickxellales</taxon>
        <taxon>Kickxellaceae</taxon>
        <taxon>Mycoemilia</taxon>
    </lineage>
</organism>
<dbReference type="PROSITE" id="PS51293">
    <property type="entry name" value="SANT"/>
    <property type="match status" value="1"/>
</dbReference>
<dbReference type="InterPro" id="IPR009057">
    <property type="entry name" value="Homeodomain-like_sf"/>
</dbReference>
<feature type="region of interest" description="Disordered" evidence="1">
    <location>
        <begin position="1810"/>
        <end position="1867"/>
    </location>
</feature>
<feature type="compositionally biased region" description="Basic and acidic residues" evidence="1">
    <location>
        <begin position="1177"/>
        <end position="1201"/>
    </location>
</feature>
<feature type="compositionally biased region" description="Basic and acidic residues" evidence="1">
    <location>
        <begin position="130"/>
        <end position="143"/>
    </location>
</feature>
<dbReference type="SUPFAM" id="SSF46689">
    <property type="entry name" value="Homeodomain-like"/>
    <property type="match status" value="2"/>
</dbReference>
<feature type="region of interest" description="Disordered" evidence="1">
    <location>
        <begin position="1"/>
        <end position="538"/>
    </location>
</feature>
<feature type="compositionally biased region" description="Polar residues" evidence="1">
    <location>
        <begin position="2165"/>
        <end position="2185"/>
    </location>
</feature>
<feature type="compositionally biased region" description="Polar residues" evidence="1">
    <location>
        <begin position="1"/>
        <end position="19"/>
    </location>
</feature>
<feature type="region of interest" description="Disordered" evidence="1">
    <location>
        <begin position="964"/>
        <end position="1029"/>
    </location>
</feature>
<feature type="compositionally biased region" description="Pro residues" evidence="1">
    <location>
        <begin position="22"/>
        <end position="31"/>
    </location>
</feature>
<feature type="compositionally biased region" description="Pro residues" evidence="1">
    <location>
        <begin position="1848"/>
        <end position="1864"/>
    </location>
</feature>
<keyword evidence="3" id="KW-0238">DNA-binding</keyword>
<evidence type="ECO:0000256" key="1">
    <source>
        <dbReference type="SAM" id="MobiDB-lite"/>
    </source>
</evidence>
<evidence type="ECO:0000313" key="3">
    <source>
        <dbReference type="EMBL" id="KAJ1920660.1"/>
    </source>
</evidence>
<feature type="region of interest" description="Disordered" evidence="1">
    <location>
        <begin position="2087"/>
        <end position="2191"/>
    </location>
</feature>
<dbReference type="Proteomes" id="UP001150538">
    <property type="component" value="Unassembled WGS sequence"/>
</dbReference>